<organism evidence="1 2">
    <name type="scientific">Amnibacterium soli</name>
    <dbReference type="NCBI Taxonomy" id="1282736"/>
    <lineage>
        <taxon>Bacteria</taxon>
        <taxon>Bacillati</taxon>
        <taxon>Actinomycetota</taxon>
        <taxon>Actinomycetes</taxon>
        <taxon>Micrococcales</taxon>
        <taxon>Microbacteriaceae</taxon>
        <taxon>Amnibacterium</taxon>
    </lineage>
</organism>
<gene>
    <name evidence="1" type="ORF">GCM10025783_06290</name>
</gene>
<accession>A0ABP8YSG2</accession>
<keyword evidence="2" id="KW-1185">Reference proteome</keyword>
<dbReference type="EMBL" id="BAABLP010000001">
    <property type="protein sequence ID" value="GAA4738421.1"/>
    <property type="molecule type" value="Genomic_DNA"/>
</dbReference>
<evidence type="ECO:0000313" key="2">
    <source>
        <dbReference type="Proteomes" id="UP001500121"/>
    </source>
</evidence>
<name>A0ABP8YSG2_9MICO</name>
<protein>
    <submittedName>
        <fullName evidence="1">Uncharacterized protein</fullName>
    </submittedName>
</protein>
<reference evidence="2" key="1">
    <citation type="journal article" date="2019" name="Int. J. Syst. Evol. Microbiol.">
        <title>The Global Catalogue of Microorganisms (GCM) 10K type strain sequencing project: providing services to taxonomists for standard genome sequencing and annotation.</title>
        <authorList>
            <consortium name="The Broad Institute Genomics Platform"/>
            <consortium name="The Broad Institute Genome Sequencing Center for Infectious Disease"/>
            <person name="Wu L."/>
            <person name="Ma J."/>
        </authorList>
    </citation>
    <scope>NUCLEOTIDE SEQUENCE [LARGE SCALE GENOMIC DNA]</scope>
    <source>
        <strain evidence="2">JCM 19015</strain>
    </source>
</reference>
<proteinExistence type="predicted"/>
<comment type="caution">
    <text evidence="1">The sequence shown here is derived from an EMBL/GenBank/DDBJ whole genome shotgun (WGS) entry which is preliminary data.</text>
</comment>
<evidence type="ECO:0000313" key="1">
    <source>
        <dbReference type="EMBL" id="GAA4738421.1"/>
    </source>
</evidence>
<sequence length="128" mass="12637">MVLPTASSAATALPTPVAATAEVLVQRTTRTIGSAGDARAVALYAELAAVTTAVAHGLSTAPAAAPAPTPEAVAVRQRGSDLHLGAATQAAARTTGLLADLQSVLDGVHAQAGQGLDRGVVEQLVLKL</sequence>
<dbReference type="Proteomes" id="UP001500121">
    <property type="component" value="Unassembled WGS sequence"/>
</dbReference>